<dbReference type="EMBL" id="PVTL01000003">
    <property type="protein sequence ID" value="PRY68876.1"/>
    <property type="molecule type" value="Genomic_DNA"/>
</dbReference>
<comment type="subcellular location">
    <subcellularLocation>
        <location evidence="1">Membrane</location>
        <topology evidence="1">Multi-pass membrane protein</topology>
    </subcellularLocation>
</comment>
<feature type="transmembrane region" description="Helical" evidence="7">
    <location>
        <begin position="12"/>
        <end position="32"/>
    </location>
</feature>
<evidence type="ECO:0000256" key="5">
    <source>
        <dbReference type="ARBA" id="ARBA00023136"/>
    </source>
</evidence>
<dbReference type="PANTHER" id="PTHR38459">
    <property type="entry name" value="PROPHAGE BACTOPRENOL-LINKED GLUCOSE TRANSLOCASE HOMOLOG"/>
    <property type="match status" value="1"/>
</dbReference>
<gene>
    <name evidence="9" type="ORF">B0I08_10381</name>
</gene>
<proteinExistence type="inferred from homology"/>
<evidence type="ECO:0000256" key="2">
    <source>
        <dbReference type="ARBA" id="ARBA00009399"/>
    </source>
</evidence>
<feature type="compositionally biased region" description="Gly residues" evidence="6">
    <location>
        <begin position="156"/>
        <end position="170"/>
    </location>
</feature>
<evidence type="ECO:0000259" key="8">
    <source>
        <dbReference type="Pfam" id="PF04138"/>
    </source>
</evidence>
<feature type="transmembrane region" description="Helical" evidence="7">
    <location>
        <begin position="82"/>
        <end position="100"/>
    </location>
</feature>
<dbReference type="GO" id="GO:0000271">
    <property type="term" value="P:polysaccharide biosynthetic process"/>
    <property type="evidence" value="ECO:0007669"/>
    <property type="project" value="InterPro"/>
</dbReference>
<evidence type="ECO:0000256" key="7">
    <source>
        <dbReference type="SAM" id="Phobius"/>
    </source>
</evidence>
<dbReference type="RefSeq" id="WP_106210998.1">
    <property type="nucleotide sequence ID" value="NZ_PVTL01000003.1"/>
</dbReference>
<evidence type="ECO:0000256" key="3">
    <source>
        <dbReference type="ARBA" id="ARBA00022692"/>
    </source>
</evidence>
<keyword evidence="5 7" id="KW-0472">Membrane</keyword>
<evidence type="ECO:0000313" key="9">
    <source>
        <dbReference type="EMBL" id="PRY68876.1"/>
    </source>
</evidence>
<keyword evidence="4 7" id="KW-1133">Transmembrane helix</keyword>
<dbReference type="GO" id="GO:0005886">
    <property type="term" value="C:plasma membrane"/>
    <property type="evidence" value="ECO:0007669"/>
    <property type="project" value="TreeGrafter"/>
</dbReference>
<dbReference type="OrthoDB" id="9807815at2"/>
<dbReference type="Pfam" id="PF04138">
    <property type="entry name" value="GtrA_DPMS_TM"/>
    <property type="match status" value="1"/>
</dbReference>
<keyword evidence="3 7" id="KW-0812">Transmembrane</keyword>
<comment type="caution">
    <text evidence="9">The sequence shown here is derived from an EMBL/GenBank/DDBJ whole genome shotgun (WGS) entry which is preliminary data.</text>
</comment>
<dbReference type="InterPro" id="IPR051401">
    <property type="entry name" value="GtrA_CellWall_Glycosyl"/>
</dbReference>
<feature type="transmembrane region" description="Helical" evidence="7">
    <location>
        <begin position="115"/>
        <end position="135"/>
    </location>
</feature>
<dbReference type="InterPro" id="IPR007267">
    <property type="entry name" value="GtrA_DPMS_TM"/>
</dbReference>
<evidence type="ECO:0000256" key="4">
    <source>
        <dbReference type="ARBA" id="ARBA00022989"/>
    </source>
</evidence>
<feature type="transmembrane region" description="Helical" evidence="7">
    <location>
        <begin position="44"/>
        <end position="61"/>
    </location>
</feature>
<protein>
    <submittedName>
        <fullName evidence="9">Putative flippase GtrA</fullName>
    </submittedName>
</protein>
<evidence type="ECO:0000256" key="1">
    <source>
        <dbReference type="ARBA" id="ARBA00004141"/>
    </source>
</evidence>
<sequence>MRKLIAQLARFGAVGAVGFVVDIAVFNLLRLTVLSPDVVEHGPLWAKVVSTSLAIALNWIGNRYWTFGAERRTRALREGIEFAVVSVGGMLIGLACLWISREVLGYTSLLADNVSSNVVGLGLGTVFRFALYRYWVFNPARTSRQPASALTSGSATGSGSGAGSGAGSGSGSAAPEPSA</sequence>
<reference evidence="9 10" key="1">
    <citation type="submission" date="2018-03" db="EMBL/GenBank/DDBJ databases">
        <title>Genomic Encyclopedia of Type Strains, Phase III (KMG-III): the genomes of soil and plant-associated and newly described type strains.</title>
        <authorList>
            <person name="Whitman W."/>
        </authorList>
    </citation>
    <scope>NUCLEOTIDE SEQUENCE [LARGE SCALE GENOMIC DNA]</scope>
    <source>
        <strain evidence="9 10">CGMCC 1.12484</strain>
    </source>
</reference>
<accession>A0A2T0VFD1</accession>
<name>A0A2T0VFD1_9MICO</name>
<dbReference type="AlphaFoldDB" id="A0A2T0VFD1"/>
<keyword evidence="10" id="KW-1185">Reference proteome</keyword>
<organism evidence="9 10">
    <name type="scientific">Glaciihabitans tibetensis</name>
    <dbReference type="NCBI Taxonomy" id="1266600"/>
    <lineage>
        <taxon>Bacteria</taxon>
        <taxon>Bacillati</taxon>
        <taxon>Actinomycetota</taxon>
        <taxon>Actinomycetes</taxon>
        <taxon>Micrococcales</taxon>
        <taxon>Microbacteriaceae</taxon>
        <taxon>Glaciihabitans</taxon>
    </lineage>
</organism>
<comment type="similarity">
    <text evidence="2">Belongs to the GtrA family.</text>
</comment>
<evidence type="ECO:0000313" key="10">
    <source>
        <dbReference type="Proteomes" id="UP000237983"/>
    </source>
</evidence>
<dbReference type="Proteomes" id="UP000237983">
    <property type="component" value="Unassembled WGS sequence"/>
</dbReference>
<dbReference type="PANTHER" id="PTHR38459:SF1">
    <property type="entry name" value="PROPHAGE BACTOPRENOL-LINKED GLUCOSE TRANSLOCASE HOMOLOG"/>
    <property type="match status" value="1"/>
</dbReference>
<evidence type="ECO:0000256" key="6">
    <source>
        <dbReference type="SAM" id="MobiDB-lite"/>
    </source>
</evidence>
<feature type="region of interest" description="Disordered" evidence="6">
    <location>
        <begin position="145"/>
        <end position="179"/>
    </location>
</feature>
<feature type="domain" description="GtrA/DPMS transmembrane" evidence="8">
    <location>
        <begin position="10"/>
        <end position="137"/>
    </location>
</feature>